<accession>A0A2X5RB99</accession>
<dbReference type="AlphaFoldDB" id="A0A2X5RB99"/>
<evidence type="ECO:0000313" key="1">
    <source>
        <dbReference type="EMBL" id="SQK75785.1"/>
    </source>
</evidence>
<dbReference type="EMBL" id="LS483499">
    <property type="protein sequence ID" value="SQK75785.1"/>
    <property type="molecule type" value="Genomic_DNA"/>
</dbReference>
<dbReference type="KEGG" id="tpty:NCTC11468_02635"/>
<organism evidence="1 2">
    <name type="scientific">Tatumella ptyseos</name>
    <dbReference type="NCBI Taxonomy" id="82987"/>
    <lineage>
        <taxon>Bacteria</taxon>
        <taxon>Pseudomonadati</taxon>
        <taxon>Pseudomonadota</taxon>
        <taxon>Gammaproteobacteria</taxon>
        <taxon>Enterobacterales</taxon>
        <taxon>Erwiniaceae</taxon>
        <taxon>Tatumella</taxon>
    </lineage>
</organism>
<protein>
    <submittedName>
        <fullName evidence="1">Uncharacterized protein</fullName>
    </submittedName>
</protein>
<proteinExistence type="predicted"/>
<gene>
    <name evidence="1" type="ORF">NCTC11468_02635</name>
</gene>
<reference evidence="1 2" key="1">
    <citation type="submission" date="2018-06" db="EMBL/GenBank/DDBJ databases">
        <authorList>
            <consortium name="Pathogen Informatics"/>
            <person name="Doyle S."/>
        </authorList>
    </citation>
    <scope>NUCLEOTIDE SEQUENCE [LARGE SCALE GENOMIC DNA]</scope>
    <source>
        <strain evidence="1 2">NCTC11468</strain>
    </source>
</reference>
<sequence length="55" mass="6231">MMLAGYVILILSGNQATPLTETIYPTETQCQLIIDRLHERRPAAELLCGEVERKM</sequence>
<evidence type="ECO:0000313" key="2">
    <source>
        <dbReference type="Proteomes" id="UP000248758"/>
    </source>
</evidence>
<name>A0A2X5RB99_9GAMM</name>
<dbReference type="Proteomes" id="UP000248758">
    <property type="component" value="Chromosome 1"/>
</dbReference>